<evidence type="ECO:0000256" key="5">
    <source>
        <dbReference type="SAM" id="MobiDB-lite"/>
    </source>
</evidence>
<evidence type="ECO:0000256" key="4">
    <source>
        <dbReference type="PROSITE-ProRule" id="PRU00091"/>
    </source>
</evidence>
<feature type="region of interest" description="Disordered" evidence="5">
    <location>
        <begin position="484"/>
        <end position="633"/>
    </location>
</feature>
<dbReference type="SUPFAM" id="SSF57903">
    <property type="entry name" value="FYVE/PHD zinc finger"/>
    <property type="match status" value="1"/>
</dbReference>
<dbReference type="GO" id="GO:0008270">
    <property type="term" value="F:zinc ion binding"/>
    <property type="evidence" value="ECO:0007669"/>
    <property type="project" value="UniProtKB-KW"/>
</dbReference>
<dbReference type="SUPFAM" id="SSF55781">
    <property type="entry name" value="GAF domain-like"/>
    <property type="match status" value="1"/>
</dbReference>
<name>A0A067C3W6_SAPPC</name>
<dbReference type="AlphaFoldDB" id="A0A067C3W6"/>
<feature type="region of interest" description="Disordered" evidence="5">
    <location>
        <begin position="814"/>
        <end position="838"/>
    </location>
</feature>
<evidence type="ECO:0000259" key="6">
    <source>
        <dbReference type="PROSITE" id="PS50178"/>
    </source>
</evidence>
<dbReference type="RefSeq" id="XP_012205468.1">
    <property type="nucleotide sequence ID" value="XM_012350078.1"/>
</dbReference>
<reference evidence="7 8" key="1">
    <citation type="journal article" date="2013" name="PLoS Genet.">
        <title>Distinctive expansion of potential virulence genes in the genome of the oomycete fish pathogen Saprolegnia parasitica.</title>
        <authorList>
            <person name="Jiang R.H."/>
            <person name="de Bruijn I."/>
            <person name="Haas B.J."/>
            <person name="Belmonte R."/>
            <person name="Lobach L."/>
            <person name="Christie J."/>
            <person name="van den Ackerveken G."/>
            <person name="Bottin A."/>
            <person name="Bulone V."/>
            <person name="Diaz-Moreno S.M."/>
            <person name="Dumas B."/>
            <person name="Fan L."/>
            <person name="Gaulin E."/>
            <person name="Govers F."/>
            <person name="Grenville-Briggs L.J."/>
            <person name="Horner N.R."/>
            <person name="Levin J.Z."/>
            <person name="Mammella M."/>
            <person name="Meijer H.J."/>
            <person name="Morris P."/>
            <person name="Nusbaum C."/>
            <person name="Oome S."/>
            <person name="Phillips A.J."/>
            <person name="van Rooyen D."/>
            <person name="Rzeszutek E."/>
            <person name="Saraiva M."/>
            <person name="Secombes C.J."/>
            <person name="Seidl M.F."/>
            <person name="Snel B."/>
            <person name="Stassen J.H."/>
            <person name="Sykes S."/>
            <person name="Tripathy S."/>
            <person name="van den Berg H."/>
            <person name="Vega-Arreguin J.C."/>
            <person name="Wawra S."/>
            <person name="Young S.K."/>
            <person name="Zeng Q."/>
            <person name="Dieguez-Uribeondo J."/>
            <person name="Russ C."/>
            <person name="Tyler B.M."/>
            <person name="van West P."/>
        </authorList>
    </citation>
    <scope>NUCLEOTIDE SEQUENCE [LARGE SCALE GENOMIC DNA]</scope>
    <source>
        <strain evidence="7 8">CBS 223.65</strain>
    </source>
</reference>
<keyword evidence="8" id="KW-1185">Reference proteome</keyword>
<feature type="compositionally biased region" description="Polar residues" evidence="5">
    <location>
        <begin position="526"/>
        <end position="539"/>
    </location>
</feature>
<feature type="compositionally biased region" description="Basic and acidic residues" evidence="5">
    <location>
        <begin position="429"/>
        <end position="441"/>
    </location>
</feature>
<evidence type="ECO:0000256" key="2">
    <source>
        <dbReference type="ARBA" id="ARBA00022771"/>
    </source>
</evidence>
<dbReference type="STRING" id="695850.A0A067C3W6"/>
<feature type="compositionally biased region" description="Basic and acidic residues" evidence="5">
    <location>
        <begin position="540"/>
        <end position="558"/>
    </location>
</feature>
<evidence type="ECO:0000313" key="7">
    <source>
        <dbReference type="EMBL" id="KDO23835.1"/>
    </source>
</evidence>
<feature type="region of interest" description="Disordered" evidence="5">
    <location>
        <begin position="405"/>
        <end position="441"/>
    </location>
</feature>
<dbReference type="InterPro" id="IPR000306">
    <property type="entry name" value="Znf_FYVE"/>
</dbReference>
<feature type="compositionally biased region" description="Low complexity" evidence="5">
    <location>
        <begin position="560"/>
        <end position="574"/>
    </location>
</feature>
<dbReference type="OrthoDB" id="303614at2759"/>
<accession>A0A067C3W6</accession>
<dbReference type="KEGG" id="spar:SPRG_11267"/>
<organism evidence="7 8">
    <name type="scientific">Saprolegnia parasitica (strain CBS 223.65)</name>
    <dbReference type="NCBI Taxonomy" id="695850"/>
    <lineage>
        <taxon>Eukaryota</taxon>
        <taxon>Sar</taxon>
        <taxon>Stramenopiles</taxon>
        <taxon>Oomycota</taxon>
        <taxon>Saprolegniomycetes</taxon>
        <taxon>Saprolegniales</taxon>
        <taxon>Saprolegniaceae</taxon>
        <taxon>Saprolegnia</taxon>
    </lineage>
</organism>
<feature type="domain" description="FYVE-type" evidence="6">
    <location>
        <begin position="319"/>
        <end position="376"/>
    </location>
</feature>
<dbReference type="PANTHER" id="PTHR43102">
    <property type="entry name" value="SLR1143 PROTEIN"/>
    <property type="match status" value="1"/>
</dbReference>
<dbReference type="Pfam" id="PF01363">
    <property type="entry name" value="FYVE"/>
    <property type="match status" value="1"/>
</dbReference>
<dbReference type="Proteomes" id="UP000030745">
    <property type="component" value="Unassembled WGS sequence"/>
</dbReference>
<dbReference type="VEuPathDB" id="FungiDB:SPRG_11267"/>
<evidence type="ECO:0000256" key="1">
    <source>
        <dbReference type="ARBA" id="ARBA00022723"/>
    </source>
</evidence>
<keyword evidence="2 4" id="KW-0863">Zinc-finger</keyword>
<keyword evidence="1" id="KW-0479">Metal-binding</keyword>
<dbReference type="EMBL" id="KK583249">
    <property type="protein sequence ID" value="KDO23835.1"/>
    <property type="molecule type" value="Genomic_DNA"/>
</dbReference>
<dbReference type="CDD" id="cd00065">
    <property type="entry name" value="FYVE_like_SF"/>
    <property type="match status" value="1"/>
</dbReference>
<dbReference type="GeneID" id="24133315"/>
<dbReference type="InterPro" id="IPR011011">
    <property type="entry name" value="Znf_FYVE_PHD"/>
</dbReference>
<dbReference type="PANTHER" id="PTHR43102:SF2">
    <property type="entry name" value="GAF DOMAIN-CONTAINING PROTEIN"/>
    <property type="match status" value="1"/>
</dbReference>
<dbReference type="OMA" id="PREFCYL"/>
<dbReference type="Gene3D" id="3.30.40.10">
    <property type="entry name" value="Zinc/RING finger domain, C3HC4 (zinc finger)"/>
    <property type="match status" value="1"/>
</dbReference>
<dbReference type="SMART" id="SM00064">
    <property type="entry name" value="FYVE"/>
    <property type="match status" value="1"/>
</dbReference>
<proteinExistence type="predicted"/>
<sequence length="838" mass="93075">MFGGTAVTGQHQLLSGTAQLAKKYHQMKHGDGGSGVDRRRGTSVLPDEAADLRTLGDASARALLQQDADAQTAYTKLTEHDKIALFEVATDTYYAVKGVITVHTCLSEVMHMLNTKNPEQWSDVMTRFLGPMHTASCLWYRDRSVRSDDYATSVHTLVVNPAALNTVSERNATDREPREFCYLRYSDYFELGEHSIERTLPEDVVRPTLRGVSVWESVSLLDGPKDATGTFHRSGFIVEPTHVVNTVKVSFVLTSTLAASRDLSHHSSSRHLSHASYRLGTTADGFFLQRLVRSTMHHFSSALMDQRIPTDRLLAKELWSDGSMCCLCLKNFTLFRHKHHCRLCGDAICTSCSINRHRPTDRQDIRVCGACVDGNAANMIRASSKLYSQENIRAKQLLQATALPSSRHHSEFRSARGHSAVSSLGPRPIETKDGEDAHGDPLHFASQRTFVLEDPVELSTKPDFRKTKSESRLKVDHVKSDAFAFAAQQPGTPPARRHDRPYPRASYAPRASDPSPRRHLRRRGSETTFISTSTGQRPSRCSDHRPSPDKRQTTDKYRTTSRSSGTSKGNSSMSPTEAPMQRSTSPVERSPPHPEPEPVPFDARHPAGYHAPFQGRHATQWNDPRPAAPSWTDPLTPLDADYITESSPLLYPLSFRNGNEWPDAPETAFEDLRLRKAHELDLLRRRDEVQRYVQLACKALACPVGAITVVGGSAGLLIAKVGVGADTMPRHVMLESHAITSRSPLIVLDCRDDLRFMANPLVSRGEVGIRFYVGLPLCTSDGCVIGSDLQAAMQVATTVMRRFEDMALHDEGHGYHPHAHVRQPRGYGRPASPDLDLD</sequence>
<evidence type="ECO:0000256" key="3">
    <source>
        <dbReference type="ARBA" id="ARBA00022833"/>
    </source>
</evidence>
<evidence type="ECO:0000313" key="8">
    <source>
        <dbReference type="Proteomes" id="UP000030745"/>
    </source>
</evidence>
<dbReference type="InterPro" id="IPR017455">
    <property type="entry name" value="Znf_FYVE-rel"/>
</dbReference>
<dbReference type="PROSITE" id="PS50178">
    <property type="entry name" value="ZF_FYVE"/>
    <property type="match status" value="1"/>
</dbReference>
<keyword evidence="3" id="KW-0862">Zinc</keyword>
<dbReference type="InterPro" id="IPR013083">
    <property type="entry name" value="Znf_RING/FYVE/PHD"/>
</dbReference>
<gene>
    <name evidence="7" type="ORF">SPRG_11267</name>
</gene>
<protein>
    <recommendedName>
        <fullName evidence="6">FYVE-type domain-containing protein</fullName>
    </recommendedName>
</protein>